<evidence type="ECO:0008006" key="3">
    <source>
        <dbReference type="Google" id="ProtNLM"/>
    </source>
</evidence>
<sequence>MWTTFNRVQENLLKGGLRGRNRAGRTTTTRPVNGIDQNVKLNRALWVLAEEMRRLKG</sequence>
<dbReference type="Pfam" id="PF06067">
    <property type="entry name" value="DUF932"/>
    <property type="match status" value="1"/>
</dbReference>
<evidence type="ECO:0000313" key="2">
    <source>
        <dbReference type="Proteomes" id="UP000515733"/>
    </source>
</evidence>
<dbReference type="AlphaFoldDB" id="A0A6S6XZ61"/>
<keyword evidence="1" id="KW-0614">Plasmid</keyword>
<organism evidence="1 2">
    <name type="scientific">Denitratisoma oestradiolicum</name>
    <dbReference type="NCBI Taxonomy" id="311182"/>
    <lineage>
        <taxon>Bacteria</taxon>
        <taxon>Pseudomonadati</taxon>
        <taxon>Pseudomonadota</taxon>
        <taxon>Betaproteobacteria</taxon>
        <taxon>Nitrosomonadales</taxon>
        <taxon>Sterolibacteriaceae</taxon>
        <taxon>Denitratisoma</taxon>
    </lineage>
</organism>
<geneLocation type="plasmid" evidence="1 2">
    <name>pI</name>
</geneLocation>
<name>A0A6S6XZ61_9PROT</name>
<dbReference type="Proteomes" id="UP000515733">
    <property type="component" value="Plasmid pI"/>
</dbReference>
<dbReference type="EMBL" id="LR778302">
    <property type="protein sequence ID" value="CAB1371331.1"/>
    <property type="molecule type" value="Genomic_DNA"/>
</dbReference>
<reference evidence="1 2" key="1">
    <citation type="submission" date="2020-03" db="EMBL/GenBank/DDBJ databases">
        <authorList>
            <consortium name="Genoscope - CEA"/>
            <person name="William W."/>
        </authorList>
    </citation>
    <scope>NUCLEOTIDE SEQUENCE [LARGE SCALE GENOMIC DNA]</scope>
    <source>
        <strain evidence="2">DSM 16959</strain>
        <plasmid evidence="1 2">pI</plasmid>
    </source>
</reference>
<proteinExistence type="predicted"/>
<accession>A0A6S6XZ61</accession>
<gene>
    <name evidence="1" type="ORF">DENOEST_P0173</name>
</gene>
<keyword evidence="2" id="KW-1185">Reference proteome</keyword>
<dbReference type="InterPro" id="IPR026325">
    <property type="entry name" value="DUF932"/>
</dbReference>
<dbReference type="KEGG" id="doe:DENOEST_P0173"/>
<evidence type="ECO:0000313" key="1">
    <source>
        <dbReference type="EMBL" id="CAB1371331.1"/>
    </source>
</evidence>
<protein>
    <recommendedName>
        <fullName evidence="3">Transposase</fullName>
    </recommendedName>
</protein>